<gene>
    <name evidence="4" type="ORF">BLA29_012925</name>
</gene>
<dbReference type="InterPro" id="IPR039193">
    <property type="entry name" value="Ribosomal_uS17m_metazoa"/>
</dbReference>
<evidence type="ECO:0000256" key="3">
    <source>
        <dbReference type="ARBA" id="ARBA00023274"/>
    </source>
</evidence>
<organism evidence="4 5">
    <name type="scientific">Euroglyphus maynei</name>
    <name type="common">Mayne's house dust mite</name>
    <dbReference type="NCBI Taxonomy" id="6958"/>
    <lineage>
        <taxon>Eukaryota</taxon>
        <taxon>Metazoa</taxon>
        <taxon>Ecdysozoa</taxon>
        <taxon>Arthropoda</taxon>
        <taxon>Chelicerata</taxon>
        <taxon>Arachnida</taxon>
        <taxon>Acari</taxon>
        <taxon>Acariformes</taxon>
        <taxon>Sarcoptiformes</taxon>
        <taxon>Astigmata</taxon>
        <taxon>Psoroptidia</taxon>
        <taxon>Analgoidea</taxon>
        <taxon>Pyroglyphidae</taxon>
        <taxon>Pyroglyphinae</taxon>
        <taxon>Euroglyphus</taxon>
    </lineage>
</organism>
<protein>
    <submittedName>
        <fullName evidence="4">Uncharacterized protein</fullName>
    </submittedName>
</protein>
<comment type="similarity">
    <text evidence="1">Belongs to the universal ribosomal protein uS17 family.</text>
</comment>
<dbReference type="Pfam" id="PF00366">
    <property type="entry name" value="Ribosomal_S17"/>
    <property type="match status" value="1"/>
</dbReference>
<dbReference type="PANTHER" id="PTHR24088">
    <property type="entry name" value="28S RIBOSOMAL PROTEIN S17, MITOCHONDRIAL"/>
    <property type="match status" value="1"/>
</dbReference>
<evidence type="ECO:0000313" key="5">
    <source>
        <dbReference type="Proteomes" id="UP000194236"/>
    </source>
</evidence>
<dbReference type="GO" id="GO:0005763">
    <property type="term" value="C:mitochondrial small ribosomal subunit"/>
    <property type="evidence" value="ECO:0007669"/>
    <property type="project" value="InterPro"/>
</dbReference>
<dbReference type="PANTHER" id="PTHR24088:SF0">
    <property type="entry name" value="SMALL RIBOSOMAL SUBUNIT PROTEIN US17M"/>
    <property type="match status" value="1"/>
</dbReference>
<evidence type="ECO:0000256" key="1">
    <source>
        <dbReference type="ARBA" id="ARBA00010254"/>
    </source>
</evidence>
<evidence type="ECO:0000256" key="2">
    <source>
        <dbReference type="ARBA" id="ARBA00022980"/>
    </source>
</evidence>
<dbReference type="Proteomes" id="UP000194236">
    <property type="component" value="Unassembled WGS sequence"/>
</dbReference>
<dbReference type="EMBL" id="MUJZ01038997">
    <property type="protein sequence ID" value="OTF76119.1"/>
    <property type="molecule type" value="Genomic_DNA"/>
</dbReference>
<dbReference type="GO" id="GO:0003735">
    <property type="term" value="F:structural constituent of ribosome"/>
    <property type="evidence" value="ECO:0007669"/>
    <property type="project" value="InterPro"/>
</dbReference>
<dbReference type="GO" id="GO:0032543">
    <property type="term" value="P:mitochondrial translation"/>
    <property type="evidence" value="ECO:0007669"/>
    <property type="project" value="TreeGrafter"/>
</dbReference>
<evidence type="ECO:0000313" key="4">
    <source>
        <dbReference type="EMBL" id="OTF76119.1"/>
    </source>
</evidence>
<dbReference type="InterPro" id="IPR012340">
    <property type="entry name" value="NA-bd_OB-fold"/>
</dbReference>
<name>A0A1Y3B5L9_EURMA</name>
<keyword evidence="5" id="KW-1185">Reference proteome</keyword>
<dbReference type="AlphaFoldDB" id="A0A1Y3B5L9"/>
<reference evidence="4 5" key="1">
    <citation type="submission" date="2017-03" db="EMBL/GenBank/DDBJ databases">
        <title>Genome Survey of Euroglyphus maynei.</title>
        <authorList>
            <person name="Arlian L.G."/>
            <person name="Morgan M.S."/>
            <person name="Rider S.D."/>
        </authorList>
    </citation>
    <scope>NUCLEOTIDE SEQUENCE [LARGE SCALE GENOMIC DNA]</scope>
    <source>
        <strain evidence="4">Arlian Lab</strain>
        <tissue evidence="4">Whole body</tissue>
    </source>
</reference>
<dbReference type="Gene3D" id="2.40.50.140">
    <property type="entry name" value="Nucleic acid-binding proteins"/>
    <property type="match status" value="1"/>
</dbReference>
<comment type="caution">
    <text evidence="4">The sequence shown here is derived from an EMBL/GenBank/DDBJ whole genome shotgun (WGS) entry which is preliminary data.</text>
</comment>
<keyword evidence="3" id="KW-0687">Ribonucleoprotein</keyword>
<dbReference type="SUPFAM" id="SSF50249">
    <property type="entry name" value="Nucleic acid-binding proteins"/>
    <property type="match status" value="1"/>
</dbReference>
<accession>A0A1Y3B5L9</accession>
<dbReference type="OrthoDB" id="274752at2759"/>
<dbReference type="InterPro" id="IPR000266">
    <property type="entry name" value="Ribosomal_uS17"/>
</dbReference>
<keyword evidence="2" id="KW-0689">Ribosomal protein</keyword>
<proteinExistence type="inferred from homology"/>
<sequence>MSSLILGKCISTARKNTIRLLIPQLKFDTFLNKHFRENDTILAHDQENICNPGDWVLLRKIDEQFRLGIDYKVEKIVYESGNIIDPITGKKTLGYDNVDDYQRLSKMFK</sequence>